<comment type="caution">
    <text evidence="1">The sequence shown here is derived from an EMBL/GenBank/DDBJ whole genome shotgun (WGS) entry which is preliminary data.</text>
</comment>
<dbReference type="EMBL" id="JACHIW010000001">
    <property type="protein sequence ID" value="MBB5157053.1"/>
    <property type="molecule type" value="Genomic_DNA"/>
</dbReference>
<evidence type="ECO:0000313" key="1">
    <source>
        <dbReference type="EMBL" id="MBB5157053.1"/>
    </source>
</evidence>
<reference evidence="1 2" key="1">
    <citation type="submission" date="2020-08" db="EMBL/GenBank/DDBJ databases">
        <title>Sequencing the genomes of 1000 actinobacteria strains.</title>
        <authorList>
            <person name="Klenk H.-P."/>
        </authorList>
    </citation>
    <scope>NUCLEOTIDE SEQUENCE [LARGE SCALE GENOMIC DNA]</scope>
    <source>
        <strain evidence="1 2">DSM 45584</strain>
    </source>
</reference>
<gene>
    <name evidence="1" type="ORF">BJ970_004587</name>
</gene>
<organism evidence="1 2">
    <name type="scientific">Saccharopolyspora phatthalungensis</name>
    <dbReference type="NCBI Taxonomy" id="664693"/>
    <lineage>
        <taxon>Bacteria</taxon>
        <taxon>Bacillati</taxon>
        <taxon>Actinomycetota</taxon>
        <taxon>Actinomycetes</taxon>
        <taxon>Pseudonocardiales</taxon>
        <taxon>Pseudonocardiaceae</taxon>
        <taxon>Saccharopolyspora</taxon>
    </lineage>
</organism>
<evidence type="ECO:0000313" key="2">
    <source>
        <dbReference type="Proteomes" id="UP000584374"/>
    </source>
</evidence>
<dbReference type="SUPFAM" id="SSF89372">
    <property type="entry name" value="Fucose-specific lectin"/>
    <property type="match status" value="1"/>
</dbReference>
<dbReference type="AlphaFoldDB" id="A0A840QI77"/>
<dbReference type="Proteomes" id="UP000584374">
    <property type="component" value="Unassembled WGS sequence"/>
</dbReference>
<keyword evidence="2" id="KW-1185">Reference proteome</keyword>
<name>A0A840QI77_9PSEU</name>
<protein>
    <submittedName>
        <fullName evidence="1">Uncharacterized protein</fullName>
    </submittedName>
</protein>
<sequence>MDDPADLAMVVQQEKLNLLFSADDEEKVLPFDEKGSAGQVISNDETDEQRFAELNSQTEAYQALSVIEPSLREFIVASDCYRGAVRYVHAGEDPTGPLFWRTFRSTKWSSEYTFPNTACGPDPAVCVFAGVLHCFHRGVDGENVDNTTIYWSVSDGLGWSADRQAPFSSPVPITVAAHAGKLFCAYVKSS</sequence>
<proteinExistence type="predicted"/>
<dbReference type="RefSeq" id="WP_184728082.1">
    <property type="nucleotide sequence ID" value="NZ_JACHIW010000001.1"/>
</dbReference>
<accession>A0A840QI77</accession>